<protein>
    <recommendedName>
        <fullName evidence="4">Lipoprotein</fullName>
    </recommendedName>
</protein>
<evidence type="ECO:0000256" key="1">
    <source>
        <dbReference type="SAM" id="SignalP"/>
    </source>
</evidence>
<accession>A0A0P7EQQ6</accession>
<dbReference type="PROSITE" id="PS51257">
    <property type="entry name" value="PROKAR_LIPOPROTEIN"/>
    <property type="match status" value="1"/>
</dbReference>
<dbReference type="AlphaFoldDB" id="A0A0P7EQQ6"/>
<feature type="chain" id="PRO_5006138577" description="Lipoprotein" evidence="1">
    <location>
        <begin position="19"/>
        <end position="128"/>
    </location>
</feature>
<proteinExistence type="predicted"/>
<dbReference type="EMBL" id="LJTC01000002">
    <property type="protein sequence ID" value="KPM85051.1"/>
    <property type="molecule type" value="Genomic_DNA"/>
</dbReference>
<name>A0A0P7EQQ6_9GAMM</name>
<evidence type="ECO:0008006" key="4">
    <source>
        <dbReference type="Google" id="ProtNLM"/>
    </source>
</evidence>
<keyword evidence="1" id="KW-0732">Signal</keyword>
<comment type="caution">
    <text evidence="2">The sequence shown here is derived from an EMBL/GenBank/DDBJ whole genome shotgun (WGS) entry which is preliminary data.</text>
</comment>
<organism evidence="2 3">
    <name type="scientific">Pseudoalteromonas lipolytica</name>
    <dbReference type="NCBI Taxonomy" id="570156"/>
    <lineage>
        <taxon>Bacteria</taxon>
        <taxon>Pseudomonadati</taxon>
        <taxon>Pseudomonadota</taxon>
        <taxon>Gammaproteobacteria</taxon>
        <taxon>Alteromonadales</taxon>
        <taxon>Pseudoalteromonadaceae</taxon>
        <taxon>Pseudoalteromonas</taxon>
    </lineage>
</organism>
<evidence type="ECO:0000313" key="2">
    <source>
        <dbReference type="EMBL" id="KPM85051.1"/>
    </source>
</evidence>
<dbReference type="RefSeq" id="WP_054551808.1">
    <property type="nucleotide sequence ID" value="NZ_LJTC01000002.1"/>
</dbReference>
<dbReference type="OrthoDB" id="9815328at2"/>
<sequence length="128" mass="14634">MKKAALALFTLLTLSACSTSVPIRNFDANPVPQMASGQHDLESIKTNILKACMKLGWTCRSNAEGQILGKLDIRKHQLRVDITFNEQEYSIDYKDSINLDYNGKKIHRQYINWVTNLMRNIDAELAYK</sequence>
<dbReference type="STRING" id="570156.AOG27_04610"/>
<gene>
    <name evidence="2" type="ORF">AOG27_04610</name>
</gene>
<dbReference type="Proteomes" id="UP000050378">
    <property type="component" value="Unassembled WGS sequence"/>
</dbReference>
<dbReference type="PATRIC" id="fig|570156.3.peg.907"/>
<feature type="signal peptide" evidence="1">
    <location>
        <begin position="1"/>
        <end position="18"/>
    </location>
</feature>
<evidence type="ECO:0000313" key="3">
    <source>
        <dbReference type="Proteomes" id="UP000050378"/>
    </source>
</evidence>
<reference evidence="2 3" key="1">
    <citation type="submission" date="2015-09" db="EMBL/GenBank/DDBJ databases">
        <title>Draft Genome Sequence of Pseudoalteromonas lipolytica UCD-48B.</title>
        <authorList>
            <person name="Krusor M."/>
            <person name="Coil D.A."/>
            <person name="Lang J.M."/>
            <person name="Eisen J.A."/>
            <person name="Alexiev A."/>
        </authorList>
    </citation>
    <scope>NUCLEOTIDE SEQUENCE [LARGE SCALE GENOMIC DNA]</scope>
    <source>
        <strain evidence="2 3">UCD-48B</strain>
    </source>
</reference>